<evidence type="ECO:0000313" key="1">
    <source>
        <dbReference type="Proteomes" id="UP000887581"/>
    </source>
</evidence>
<proteinExistence type="predicted"/>
<reference evidence="2" key="1">
    <citation type="submission" date="2022-11" db="UniProtKB">
        <authorList>
            <consortium name="WormBaseParasite"/>
        </authorList>
    </citation>
    <scope>IDENTIFICATION</scope>
</reference>
<protein>
    <submittedName>
        <fullName evidence="2">Uncharacterized protein</fullName>
    </submittedName>
</protein>
<evidence type="ECO:0000313" key="2">
    <source>
        <dbReference type="WBParaSite" id="sdigi.contig812.g9806.t1"/>
    </source>
</evidence>
<organism evidence="1 2">
    <name type="scientific">Setaria digitata</name>
    <dbReference type="NCBI Taxonomy" id="48799"/>
    <lineage>
        <taxon>Eukaryota</taxon>
        <taxon>Metazoa</taxon>
        <taxon>Ecdysozoa</taxon>
        <taxon>Nematoda</taxon>
        <taxon>Chromadorea</taxon>
        <taxon>Rhabditida</taxon>
        <taxon>Spirurina</taxon>
        <taxon>Spiruromorpha</taxon>
        <taxon>Filarioidea</taxon>
        <taxon>Setariidae</taxon>
        <taxon>Setaria</taxon>
    </lineage>
</organism>
<dbReference type="Proteomes" id="UP000887581">
    <property type="component" value="Unplaced"/>
</dbReference>
<sequence length="403" mass="45593">MDSSIVDNKLNMSLGELFPDCVRPFLPDLYNCELNLRFSQNLVSFFYLVDDIIKKERKAKQRQQNGAVQSAARKRIVSKQSIRGKRSIAVRSVTHKNRQQTAVNGGLSAAAAMKVVNRLVKKAIQRRANQSLINRAATLRRRALRRNSAVRPAIRGLRARRQAAVVGSRLVGRLSGINQRSRIIRRNAGKSARRQPVIFTSPQVVRGRGLSHIGQLASDSEAFMVEQREIGGIFGRGRAITGKQGGGRVSAHPVLQQKVLRREVLAGQPRREVIMQRRARPVVVEQRPIIIRRGGIRKRAVMNEPNVVVVRNAVHFSIPRRQVQFRTQSGFGNVQRVVDIRPRNRLVRKMQYVVNPNAVQMRKALGIGVRRSEPQRFESSSTFLQRVPVSNRRGRGFQDVLYN</sequence>
<dbReference type="WBParaSite" id="sdigi.contig812.g9806.t1">
    <property type="protein sequence ID" value="sdigi.contig812.g9806.t1"/>
    <property type="gene ID" value="sdigi.contig812.g9806"/>
</dbReference>
<keyword evidence="1" id="KW-1185">Reference proteome</keyword>
<accession>A0A915Q7F2</accession>
<name>A0A915Q7F2_9BILA</name>
<dbReference type="AlphaFoldDB" id="A0A915Q7F2"/>